<feature type="signal peptide" evidence="1">
    <location>
        <begin position="1"/>
        <end position="29"/>
    </location>
</feature>
<sequence length="284" mass="31049">MATKAPPHLPLFWSLLLILLAISPSGSLAVYVTNHSISLEEASVRDLQHALERNQLTSRQLVEFYLRQIQRLNPILKAVIEVNPEALYLVDKADNERKAKAPGSLAGLHGIPVLVKDNIATKDKLNTMAGSYALLGLVVPRDAGIVRKLRKAGAIIIGMASLSEWANFRSDYAPSGWSGRSGQGKNPYILLANPCGSAISVAANLVVVTVSDAVYVLDEIVVLDYRDKVTIKASLYITRGGYKQFLKANGLRGKGKKRLKGKRLGIVRKPFFDFGDDVVLRTTF</sequence>
<dbReference type="AlphaFoldDB" id="A0A6A1V5E8"/>
<evidence type="ECO:0000259" key="2">
    <source>
        <dbReference type="Pfam" id="PF01425"/>
    </source>
</evidence>
<dbReference type="EMBL" id="RXIC02000025">
    <property type="protein sequence ID" value="KAB1207595.1"/>
    <property type="molecule type" value="Genomic_DNA"/>
</dbReference>
<dbReference type="PANTHER" id="PTHR42678:SF34">
    <property type="entry name" value="OS04G0183300 PROTEIN"/>
    <property type="match status" value="1"/>
</dbReference>
<proteinExistence type="predicted"/>
<dbReference type="Proteomes" id="UP000516437">
    <property type="component" value="Chromosome 7"/>
</dbReference>
<reference evidence="3 4" key="1">
    <citation type="journal article" date="2019" name="Plant Biotechnol. J.">
        <title>The red bayberry genome and genetic basis of sex determination.</title>
        <authorList>
            <person name="Jia H.M."/>
            <person name="Jia H.J."/>
            <person name="Cai Q.L."/>
            <person name="Wang Y."/>
            <person name="Zhao H.B."/>
            <person name="Yang W.F."/>
            <person name="Wang G.Y."/>
            <person name="Li Y.H."/>
            <person name="Zhan D.L."/>
            <person name="Shen Y.T."/>
            <person name="Niu Q.F."/>
            <person name="Chang L."/>
            <person name="Qiu J."/>
            <person name="Zhao L."/>
            <person name="Xie H.B."/>
            <person name="Fu W.Y."/>
            <person name="Jin J."/>
            <person name="Li X.W."/>
            <person name="Jiao Y."/>
            <person name="Zhou C.C."/>
            <person name="Tu T."/>
            <person name="Chai C.Y."/>
            <person name="Gao J.L."/>
            <person name="Fan L.J."/>
            <person name="van de Weg E."/>
            <person name="Wang J.Y."/>
            <person name="Gao Z.S."/>
        </authorList>
    </citation>
    <scope>NUCLEOTIDE SEQUENCE [LARGE SCALE GENOMIC DNA]</scope>
    <source>
        <tissue evidence="3">Leaves</tissue>
    </source>
</reference>
<evidence type="ECO:0000256" key="1">
    <source>
        <dbReference type="SAM" id="SignalP"/>
    </source>
</evidence>
<evidence type="ECO:0000313" key="4">
    <source>
        <dbReference type="Proteomes" id="UP000516437"/>
    </source>
</evidence>
<dbReference type="InterPro" id="IPR036928">
    <property type="entry name" value="AS_sf"/>
</dbReference>
<dbReference type="SUPFAM" id="SSF75304">
    <property type="entry name" value="Amidase signature (AS) enzymes"/>
    <property type="match status" value="1"/>
</dbReference>
<comment type="caution">
    <text evidence="3">The sequence shown here is derived from an EMBL/GenBank/DDBJ whole genome shotgun (WGS) entry which is preliminary data.</text>
</comment>
<accession>A0A6A1V5E8</accession>
<keyword evidence="4" id="KW-1185">Reference proteome</keyword>
<dbReference type="Gene3D" id="3.90.1300.10">
    <property type="entry name" value="Amidase signature (AS) domain"/>
    <property type="match status" value="1"/>
</dbReference>
<organism evidence="3 4">
    <name type="scientific">Morella rubra</name>
    <name type="common">Chinese bayberry</name>
    <dbReference type="NCBI Taxonomy" id="262757"/>
    <lineage>
        <taxon>Eukaryota</taxon>
        <taxon>Viridiplantae</taxon>
        <taxon>Streptophyta</taxon>
        <taxon>Embryophyta</taxon>
        <taxon>Tracheophyta</taxon>
        <taxon>Spermatophyta</taxon>
        <taxon>Magnoliopsida</taxon>
        <taxon>eudicotyledons</taxon>
        <taxon>Gunneridae</taxon>
        <taxon>Pentapetalae</taxon>
        <taxon>rosids</taxon>
        <taxon>fabids</taxon>
        <taxon>Fagales</taxon>
        <taxon>Myricaceae</taxon>
        <taxon>Morella</taxon>
    </lineage>
</organism>
<dbReference type="Pfam" id="PF01425">
    <property type="entry name" value="Amidase"/>
    <property type="match status" value="1"/>
</dbReference>
<protein>
    <recommendedName>
        <fullName evidence="2">Amidase domain-containing protein</fullName>
    </recommendedName>
</protein>
<evidence type="ECO:0000313" key="3">
    <source>
        <dbReference type="EMBL" id="KAB1207595.1"/>
    </source>
</evidence>
<name>A0A6A1V5E8_9ROSI</name>
<keyword evidence="1" id="KW-0732">Signal</keyword>
<feature type="chain" id="PRO_5025636915" description="Amidase domain-containing protein" evidence="1">
    <location>
        <begin position="30"/>
        <end position="284"/>
    </location>
</feature>
<dbReference type="PANTHER" id="PTHR42678">
    <property type="entry name" value="AMIDASE"/>
    <property type="match status" value="1"/>
</dbReference>
<dbReference type="InterPro" id="IPR023631">
    <property type="entry name" value="Amidase_dom"/>
</dbReference>
<gene>
    <name evidence="3" type="ORF">CJ030_MR7G022897</name>
</gene>
<dbReference type="OrthoDB" id="566138at2759"/>
<feature type="domain" description="Amidase" evidence="2">
    <location>
        <begin position="61"/>
        <end position="208"/>
    </location>
</feature>